<keyword evidence="2" id="KW-1003">Cell membrane</keyword>
<keyword evidence="4" id="KW-1133">Transmembrane helix</keyword>
<dbReference type="PANTHER" id="PTHR24248">
    <property type="entry name" value="ADRENERGIC RECEPTOR-RELATED G-PROTEIN COUPLED RECEPTOR"/>
    <property type="match status" value="1"/>
</dbReference>
<evidence type="ECO:0000256" key="2">
    <source>
        <dbReference type="ARBA" id="ARBA00022475"/>
    </source>
</evidence>
<evidence type="ECO:0000313" key="12">
    <source>
        <dbReference type="WBParaSite" id="maker-unitig_41542-snap-gene-0.1-mRNA-1"/>
    </source>
</evidence>
<evidence type="ECO:0000256" key="8">
    <source>
        <dbReference type="ARBA" id="ARBA00023224"/>
    </source>
</evidence>
<dbReference type="GO" id="GO:0004937">
    <property type="term" value="F:alpha1-adrenergic receptor activity"/>
    <property type="evidence" value="ECO:0007669"/>
    <property type="project" value="TreeGrafter"/>
</dbReference>
<evidence type="ECO:0000256" key="5">
    <source>
        <dbReference type="ARBA" id="ARBA00023040"/>
    </source>
</evidence>
<dbReference type="GO" id="GO:0007200">
    <property type="term" value="P:phospholipase C-activating G protein-coupled receptor signaling pathway"/>
    <property type="evidence" value="ECO:0007669"/>
    <property type="project" value="TreeGrafter"/>
</dbReference>
<evidence type="ECO:0000256" key="6">
    <source>
        <dbReference type="ARBA" id="ARBA00023136"/>
    </source>
</evidence>
<keyword evidence="8" id="KW-0807">Transducer</keyword>
<dbReference type="InterPro" id="IPR017452">
    <property type="entry name" value="GPCR_Rhodpsn_7TM"/>
</dbReference>
<dbReference type="GO" id="GO:0043410">
    <property type="term" value="P:positive regulation of MAPK cascade"/>
    <property type="evidence" value="ECO:0007669"/>
    <property type="project" value="TreeGrafter"/>
</dbReference>
<keyword evidence="6" id="KW-0472">Membrane</keyword>
<proteinExistence type="predicted"/>
<dbReference type="GO" id="GO:0007204">
    <property type="term" value="P:positive regulation of cytosolic calcium ion concentration"/>
    <property type="evidence" value="ECO:0007669"/>
    <property type="project" value="TreeGrafter"/>
</dbReference>
<accession>A0A1I8FNP3</accession>
<dbReference type="PANTHER" id="PTHR24248:SF72">
    <property type="entry name" value="G-PROTEIN COUPLED RECEPTORS FAMILY 1 PROFILE DOMAIN-CONTAINING PROTEIN"/>
    <property type="match status" value="1"/>
</dbReference>
<feature type="compositionally biased region" description="Gly residues" evidence="9">
    <location>
        <begin position="207"/>
        <end position="216"/>
    </location>
</feature>
<keyword evidence="5" id="KW-0297">G-protein coupled receptor</keyword>
<protein>
    <submittedName>
        <fullName evidence="12">G_PROTEIN_RECEP_F1_2 domain-containing protein</fullName>
    </submittedName>
</protein>
<dbReference type="AlphaFoldDB" id="A0A1I8FNP3"/>
<sequence>QAESSQSLNNSPVRNSSLCAVLLPPPISDPPRQFFVSNLAVADLLRSAAAAASAAELRSGGTAAVCWLSAPLLCDLWACVDVLCCTASIMSLCAISLDRTHELSADSPGLHAGAGRLAAVHSCVSVGPLLGWRKSQDGEQRQQCNVSNDPGYILFSVLSRSNLPLALFVFFYIRIYREAVCKQNRFLASGSRRRGQPGRVQEPGAAGNDGGGGGNGSDSAVTLRVHRGGGAGAATAAQGAAAGQAAGGRSCLFIFLWLFPPAIQLGDRLSARVLANRVWFQVRFQVRFRFGSGSRFRLVEVWFRFAFRFRSVRFRFNDVAESLSRADIVAITMHWHKTF</sequence>
<dbReference type="Gene3D" id="1.20.1070.10">
    <property type="entry name" value="Rhodopsin 7-helix transmembrane proteins"/>
    <property type="match status" value="1"/>
</dbReference>
<evidence type="ECO:0000313" key="11">
    <source>
        <dbReference type="Proteomes" id="UP000095280"/>
    </source>
</evidence>
<dbReference type="PRINTS" id="PR00237">
    <property type="entry name" value="GPCRRHODOPSN"/>
</dbReference>
<dbReference type="InterPro" id="IPR000276">
    <property type="entry name" value="GPCR_Rhodpsn"/>
</dbReference>
<evidence type="ECO:0000259" key="10">
    <source>
        <dbReference type="PROSITE" id="PS50262"/>
    </source>
</evidence>
<dbReference type="Proteomes" id="UP000095280">
    <property type="component" value="Unplaced"/>
</dbReference>
<keyword evidence="3" id="KW-0812">Transmembrane</keyword>
<feature type="region of interest" description="Disordered" evidence="9">
    <location>
        <begin position="190"/>
        <end position="219"/>
    </location>
</feature>
<dbReference type="GO" id="GO:0005886">
    <property type="term" value="C:plasma membrane"/>
    <property type="evidence" value="ECO:0007669"/>
    <property type="project" value="UniProtKB-SubCell"/>
</dbReference>
<organism evidence="11 12">
    <name type="scientific">Macrostomum lignano</name>
    <dbReference type="NCBI Taxonomy" id="282301"/>
    <lineage>
        <taxon>Eukaryota</taxon>
        <taxon>Metazoa</taxon>
        <taxon>Spiralia</taxon>
        <taxon>Lophotrochozoa</taxon>
        <taxon>Platyhelminthes</taxon>
        <taxon>Rhabditophora</taxon>
        <taxon>Macrostomorpha</taxon>
        <taxon>Macrostomida</taxon>
        <taxon>Macrostomidae</taxon>
        <taxon>Macrostomum</taxon>
    </lineage>
</organism>
<keyword evidence="7" id="KW-0675">Receptor</keyword>
<dbReference type="Pfam" id="PF00001">
    <property type="entry name" value="7tm_1"/>
    <property type="match status" value="1"/>
</dbReference>
<dbReference type="SUPFAM" id="SSF81321">
    <property type="entry name" value="Family A G protein-coupled receptor-like"/>
    <property type="match status" value="1"/>
</dbReference>
<dbReference type="WBParaSite" id="maker-unitig_41542-snap-gene-0.1-mRNA-1">
    <property type="protein sequence ID" value="maker-unitig_41542-snap-gene-0.1-mRNA-1"/>
    <property type="gene ID" value="maker-unitig_41542-snap-gene-0.1"/>
</dbReference>
<evidence type="ECO:0000256" key="1">
    <source>
        <dbReference type="ARBA" id="ARBA00004651"/>
    </source>
</evidence>
<evidence type="ECO:0000256" key="4">
    <source>
        <dbReference type="ARBA" id="ARBA00022989"/>
    </source>
</evidence>
<evidence type="ECO:0000256" key="3">
    <source>
        <dbReference type="ARBA" id="ARBA00022692"/>
    </source>
</evidence>
<dbReference type="PROSITE" id="PS50262">
    <property type="entry name" value="G_PROTEIN_RECEP_F1_2"/>
    <property type="match status" value="1"/>
</dbReference>
<evidence type="ECO:0000256" key="9">
    <source>
        <dbReference type="SAM" id="MobiDB-lite"/>
    </source>
</evidence>
<keyword evidence="11" id="KW-1185">Reference proteome</keyword>
<feature type="domain" description="G-protein coupled receptors family 1 profile" evidence="10">
    <location>
        <begin position="14"/>
        <end position="108"/>
    </location>
</feature>
<dbReference type="GO" id="GO:0007267">
    <property type="term" value="P:cell-cell signaling"/>
    <property type="evidence" value="ECO:0007669"/>
    <property type="project" value="TreeGrafter"/>
</dbReference>
<comment type="subcellular location">
    <subcellularLocation>
        <location evidence="1">Cell membrane</location>
        <topology evidence="1">Multi-pass membrane protein</topology>
    </subcellularLocation>
</comment>
<reference evidence="12" key="1">
    <citation type="submission" date="2016-11" db="UniProtKB">
        <authorList>
            <consortium name="WormBaseParasite"/>
        </authorList>
    </citation>
    <scope>IDENTIFICATION</scope>
</reference>
<name>A0A1I8FNP3_9PLAT</name>
<evidence type="ECO:0000256" key="7">
    <source>
        <dbReference type="ARBA" id="ARBA00023170"/>
    </source>
</evidence>
<dbReference type="GO" id="GO:0071880">
    <property type="term" value="P:adenylate cyclase-activating adrenergic receptor signaling pathway"/>
    <property type="evidence" value="ECO:0007669"/>
    <property type="project" value="TreeGrafter"/>
</dbReference>